<evidence type="ECO:0000313" key="2">
    <source>
        <dbReference type="EMBL" id="CAI4010074.1"/>
    </source>
</evidence>
<sequence length="389" mass="44500">MGVAHSCRDACDAKDAPPQIVVAEQIITDLEPQQPQHEKAIELPEADQVIRVTQEGCAHGTDSKIRRSFLLERKLYTDTEIMRGIPLKNTLRNFGRIWRRSPLDMTKNEKLHLWDAAFAVKEFDVFLSHTWHTKGIWKFLSLSLQITWIHILLWGLGAAIFCEFLFFVDVLPPLGNPRDVSFRGYEGMAPLSLWAVVGECTCVIPFLLAPWMPLANQRFAFLDVASIHQVDEDMKERGIYGLGCFLKASKELRILWSPPYLTRLWCIFELAAYRISNPAGKIVLKPLFLEASVLACWLGTHAAIILWLVMSVHLASGNSVLFLSFVPFIAVFHSLRKNFLMKRQLLNDIRILIWMQWNAAPTLTRTGHSPNNFYFRSDGSYCILRTTAW</sequence>
<keyword evidence="1" id="KW-0812">Transmembrane</keyword>
<dbReference type="EMBL" id="CAMXCT020004713">
    <property type="protein sequence ID" value="CAL1163449.1"/>
    <property type="molecule type" value="Genomic_DNA"/>
</dbReference>
<keyword evidence="1" id="KW-0472">Membrane</keyword>
<reference evidence="3 4" key="2">
    <citation type="submission" date="2024-05" db="EMBL/GenBank/DDBJ databases">
        <authorList>
            <person name="Chen Y."/>
            <person name="Shah S."/>
            <person name="Dougan E. K."/>
            <person name="Thang M."/>
            <person name="Chan C."/>
        </authorList>
    </citation>
    <scope>NUCLEOTIDE SEQUENCE [LARGE SCALE GENOMIC DNA]</scope>
</reference>
<dbReference type="EMBL" id="CAMXCT030004713">
    <property type="protein sequence ID" value="CAL4797386.1"/>
    <property type="molecule type" value="Genomic_DNA"/>
</dbReference>
<evidence type="ECO:0000313" key="4">
    <source>
        <dbReference type="Proteomes" id="UP001152797"/>
    </source>
</evidence>
<feature type="transmembrane region" description="Helical" evidence="1">
    <location>
        <begin position="287"/>
        <end position="309"/>
    </location>
</feature>
<protein>
    <submittedName>
        <fullName evidence="2">Uncharacterized protein</fullName>
    </submittedName>
</protein>
<proteinExistence type="predicted"/>
<name>A0A9P1DGL9_9DINO</name>
<accession>A0A9P1DGL9</accession>
<organism evidence="2">
    <name type="scientific">Cladocopium goreaui</name>
    <dbReference type="NCBI Taxonomy" id="2562237"/>
    <lineage>
        <taxon>Eukaryota</taxon>
        <taxon>Sar</taxon>
        <taxon>Alveolata</taxon>
        <taxon>Dinophyceae</taxon>
        <taxon>Suessiales</taxon>
        <taxon>Symbiodiniaceae</taxon>
        <taxon>Cladocopium</taxon>
    </lineage>
</organism>
<keyword evidence="1" id="KW-1133">Transmembrane helix</keyword>
<dbReference type="OrthoDB" id="412676at2759"/>
<reference evidence="2" key="1">
    <citation type="submission" date="2022-10" db="EMBL/GenBank/DDBJ databases">
        <authorList>
            <person name="Chen Y."/>
            <person name="Dougan E. K."/>
            <person name="Chan C."/>
            <person name="Rhodes N."/>
            <person name="Thang M."/>
        </authorList>
    </citation>
    <scope>NUCLEOTIDE SEQUENCE</scope>
</reference>
<dbReference type="AlphaFoldDB" id="A0A9P1DGL9"/>
<evidence type="ECO:0000313" key="3">
    <source>
        <dbReference type="EMBL" id="CAL4797386.1"/>
    </source>
</evidence>
<comment type="caution">
    <text evidence="2">The sequence shown here is derived from an EMBL/GenBank/DDBJ whole genome shotgun (WGS) entry which is preliminary data.</text>
</comment>
<feature type="transmembrane region" description="Helical" evidence="1">
    <location>
        <begin position="148"/>
        <end position="168"/>
    </location>
</feature>
<dbReference type="Proteomes" id="UP001152797">
    <property type="component" value="Unassembled WGS sequence"/>
</dbReference>
<evidence type="ECO:0000256" key="1">
    <source>
        <dbReference type="SAM" id="Phobius"/>
    </source>
</evidence>
<keyword evidence="4" id="KW-1185">Reference proteome</keyword>
<feature type="transmembrane region" description="Helical" evidence="1">
    <location>
        <begin position="188"/>
        <end position="209"/>
    </location>
</feature>
<gene>
    <name evidence="2" type="ORF">C1SCF055_LOCUS35385</name>
</gene>
<dbReference type="EMBL" id="CAMXCT010004713">
    <property type="protein sequence ID" value="CAI4010074.1"/>
    <property type="molecule type" value="Genomic_DNA"/>
</dbReference>
<feature type="transmembrane region" description="Helical" evidence="1">
    <location>
        <begin position="315"/>
        <end position="335"/>
    </location>
</feature>